<reference evidence="2" key="1">
    <citation type="submission" date="2023-01" db="EMBL/GenBank/DDBJ databases">
        <title>Genome assembly of the deep-sea coral Lophelia pertusa.</title>
        <authorList>
            <person name="Herrera S."/>
            <person name="Cordes E."/>
        </authorList>
    </citation>
    <scope>NUCLEOTIDE SEQUENCE</scope>
    <source>
        <strain evidence="2">USNM1676648</strain>
        <tissue evidence="2">Polyp</tissue>
    </source>
</reference>
<name>A0A9W9ZIE7_9CNID</name>
<evidence type="ECO:0000313" key="3">
    <source>
        <dbReference type="Proteomes" id="UP001163046"/>
    </source>
</evidence>
<dbReference type="Proteomes" id="UP001163046">
    <property type="component" value="Unassembled WGS sequence"/>
</dbReference>
<gene>
    <name evidence="2" type="ORF">OS493_035613</name>
</gene>
<dbReference type="PANTHER" id="PTHR45532:SF1">
    <property type="entry name" value="WD REPEAT-CONTAINING PROTEIN 97"/>
    <property type="match status" value="1"/>
</dbReference>
<dbReference type="AlphaFoldDB" id="A0A9W9ZIE7"/>
<feature type="compositionally biased region" description="Pro residues" evidence="1">
    <location>
        <begin position="43"/>
        <end position="62"/>
    </location>
</feature>
<dbReference type="OrthoDB" id="10068591at2759"/>
<evidence type="ECO:0000256" key="1">
    <source>
        <dbReference type="SAM" id="MobiDB-lite"/>
    </source>
</evidence>
<accession>A0A9W9ZIE7</accession>
<dbReference type="PANTHER" id="PTHR45532">
    <property type="entry name" value="WD REPEAT-CONTAINING PROTEIN 97"/>
    <property type="match status" value="1"/>
</dbReference>
<sequence length="205" mass="23224">MEHEVVAENRNEMLESPSSLVIDLIARENESVKTDVTTLKPRTPLPPKEPTPTPPPPPPTPLPSFITQFVGTLWFEKFFPGPNSESFPKPWTADSFVQLLLSLIQKTTDHELKTQICAAIMLLHRQEGLSRETAEKAKQFLRVALQLSHTMRVYEVSFIAELMAQFIDGDEEIRKFVQELLSSIGVPDTARYFAKELTCSIPRFS</sequence>
<feature type="region of interest" description="Disordered" evidence="1">
    <location>
        <begin position="32"/>
        <end position="62"/>
    </location>
</feature>
<organism evidence="2 3">
    <name type="scientific">Desmophyllum pertusum</name>
    <dbReference type="NCBI Taxonomy" id="174260"/>
    <lineage>
        <taxon>Eukaryota</taxon>
        <taxon>Metazoa</taxon>
        <taxon>Cnidaria</taxon>
        <taxon>Anthozoa</taxon>
        <taxon>Hexacorallia</taxon>
        <taxon>Scleractinia</taxon>
        <taxon>Caryophylliina</taxon>
        <taxon>Caryophylliidae</taxon>
        <taxon>Desmophyllum</taxon>
    </lineage>
</organism>
<protein>
    <submittedName>
        <fullName evidence="2">Uncharacterized protein</fullName>
    </submittedName>
</protein>
<comment type="caution">
    <text evidence="2">The sequence shown here is derived from an EMBL/GenBank/DDBJ whole genome shotgun (WGS) entry which is preliminary data.</text>
</comment>
<evidence type="ECO:0000313" key="2">
    <source>
        <dbReference type="EMBL" id="KAJ7382336.1"/>
    </source>
</evidence>
<dbReference type="EMBL" id="MU825927">
    <property type="protein sequence ID" value="KAJ7382336.1"/>
    <property type="molecule type" value="Genomic_DNA"/>
</dbReference>
<keyword evidence="3" id="KW-1185">Reference proteome</keyword>
<proteinExistence type="predicted"/>